<organism evidence="2 3">
    <name type="scientific">Dryococelus australis</name>
    <dbReference type="NCBI Taxonomy" id="614101"/>
    <lineage>
        <taxon>Eukaryota</taxon>
        <taxon>Metazoa</taxon>
        <taxon>Ecdysozoa</taxon>
        <taxon>Arthropoda</taxon>
        <taxon>Hexapoda</taxon>
        <taxon>Insecta</taxon>
        <taxon>Pterygota</taxon>
        <taxon>Neoptera</taxon>
        <taxon>Polyneoptera</taxon>
        <taxon>Phasmatodea</taxon>
        <taxon>Verophasmatodea</taxon>
        <taxon>Anareolatae</taxon>
        <taxon>Phasmatidae</taxon>
        <taxon>Eurycanthinae</taxon>
        <taxon>Dryococelus</taxon>
    </lineage>
</organism>
<evidence type="ECO:0000256" key="1">
    <source>
        <dbReference type="SAM" id="MobiDB-lite"/>
    </source>
</evidence>
<dbReference type="PANTHER" id="PTHR10773">
    <property type="entry name" value="DNA-DIRECTED RNA POLYMERASES I, II, AND III SUBUNIT RPABC2"/>
    <property type="match status" value="1"/>
</dbReference>
<name>A0ABQ9HXQ8_9NEOP</name>
<dbReference type="Proteomes" id="UP001159363">
    <property type="component" value="Chromosome 3"/>
</dbReference>
<accession>A0ABQ9HXQ8</accession>
<evidence type="ECO:0000313" key="3">
    <source>
        <dbReference type="Proteomes" id="UP001159363"/>
    </source>
</evidence>
<protein>
    <submittedName>
        <fullName evidence="2">Uncharacterized protein</fullName>
    </submittedName>
</protein>
<comment type="caution">
    <text evidence="2">The sequence shown here is derived from an EMBL/GenBank/DDBJ whole genome shotgun (WGS) entry which is preliminary data.</text>
</comment>
<feature type="region of interest" description="Disordered" evidence="1">
    <location>
        <begin position="443"/>
        <end position="466"/>
    </location>
</feature>
<gene>
    <name evidence="2" type="ORF">PR048_008648</name>
</gene>
<feature type="compositionally biased region" description="Basic and acidic residues" evidence="1">
    <location>
        <begin position="457"/>
        <end position="466"/>
    </location>
</feature>
<proteinExistence type="predicted"/>
<dbReference type="PANTHER" id="PTHR10773:SF19">
    <property type="match status" value="1"/>
</dbReference>
<evidence type="ECO:0000313" key="2">
    <source>
        <dbReference type="EMBL" id="KAJ8889154.1"/>
    </source>
</evidence>
<sequence>MQHKAVPFPVLTVSDTYYKRILYYYNLGMHDLAADTCYFYVWDEIVASRSAWEVSSCLVKHLELNTRDKKNVIIYSDTCTGENRNIKMALSLMWLLVSGHSFLPNDSDFASVELAAKGKTIYVAVNWYDIMASCRQKKKFIVCQIQADEFYSTQPLEMYITRRRKMKISGSDTKKSSPFKIFYKEHLHDFVDFSVLDIKSIRKGRLIYSLCCIPKVKLYHKLRAITKMKRNDMIDLLLFIPPVYHTFFLDLNTTENLTCQFADTQVSVVALQTKIEELVAGQSNQVTKAEELRECFELLETLEQHISEIFERMRHLKAPMKDKELAEIIVAQLLLRYQDRWPDRPFTNLNDFRHQILKIYQTERQKSTITRDFEQLVVTRLSPNSEPEELFEMYPEPEQMQYHLTGYWHGKRFSPGYQRSKAHDTLPQPNAYVHSDGTVYIFPSNDQANGHCQPKTPPHDRSDQYH</sequence>
<reference evidence="2 3" key="1">
    <citation type="submission" date="2023-02" db="EMBL/GenBank/DDBJ databases">
        <title>LHISI_Scaffold_Assembly.</title>
        <authorList>
            <person name="Stuart O.P."/>
            <person name="Cleave R."/>
            <person name="Magrath M.J.L."/>
            <person name="Mikheyev A.S."/>
        </authorList>
    </citation>
    <scope>NUCLEOTIDE SEQUENCE [LARGE SCALE GENOMIC DNA]</scope>
    <source>
        <strain evidence="2">Daus_M_001</strain>
        <tissue evidence="2">Leg muscle</tissue>
    </source>
</reference>
<dbReference type="EMBL" id="JARBHB010000003">
    <property type="protein sequence ID" value="KAJ8889154.1"/>
    <property type="molecule type" value="Genomic_DNA"/>
</dbReference>
<keyword evidence="3" id="KW-1185">Reference proteome</keyword>